<feature type="compositionally biased region" description="Pro residues" evidence="1">
    <location>
        <begin position="412"/>
        <end position="421"/>
    </location>
</feature>
<dbReference type="Proteomes" id="UP000249757">
    <property type="component" value="Unassembled WGS sequence"/>
</dbReference>
<evidence type="ECO:0000256" key="1">
    <source>
        <dbReference type="SAM" id="MobiDB-lite"/>
    </source>
</evidence>
<keyword evidence="3" id="KW-1185">Reference proteome</keyword>
<feature type="compositionally biased region" description="Basic and acidic residues" evidence="1">
    <location>
        <begin position="18"/>
        <end position="54"/>
    </location>
</feature>
<dbReference type="EMBL" id="NRDI02000031">
    <property type="protein sequence ID" value="KAI1507928.1"/>
    <property type="molecule type" value="Genomic_DNA"/>
</dbReference>
<comment type="caution">
    <text evidence="2">The sequence shown here is derived from an EMBL/GenBank/DDBJ whole genome shotgun (WGS) entry which is preliminary data.</text>
</comment>
<name>A0A2W1D647_9PLEO</name>
<evidence type="ECO:0000313" key="2">
    <source>
        <dbReference type="EMBL" id="KAI1507928.1"/>
    </source>
</evidence>
<organism evidence="2 3">
    <name type="scientific">Pyrenophora tritici-repentis</name>
    <dbReference type="NCBI Taxonomy" id="45151"/>
    <lineage>
        <taxon>Eukaryota</taxon>
        <taxon>Fungi</taxon>
        <taxon>Dikarya</taxon>
        <taxon>Ascomycota</taxon>
        <taxon>Pezizomycotina</taxon>
        <taxon>Dothideomycetes</taxon>
        <taxon>Pleosporomycetidae</taxon>
        <taxon>Pleosporales</taxon>
        <taxon>Pleosporineae</taxon>
        <taxon>Pleosporaceae</taxon>
        <taxon>Pyrenophora</taxon>
    </lineage>
</organism>
<protein>
    <submittedName>
        <fullName evidence="2">Uncharacterized protein</fullName>
    </submittedName>
</protein>
<feature type="region of interest" description="Disordered" evidence="1">
    <location>
        <begin position="390"/>
        <end position="454"/>
    </location>
</feature>
<dbReference type="AlphaFoldDB" id="A0A2W1D647"/>
<sequence length="499" mass="56667">MGPVKMKNTGSSRNPKGQSEKKSSIEGHDERLRKLEEEREDLLEKKEEGMFTKDDEAKLDTVEKAISKYNVAMTQANLSTTTGPIPDSSAVTEGDTVGQNVTGQAVTEQHATEHNATEHDATENDMAEKYATEQNTTAYTPDRRTTNVNAQESPSRHAQIKREGSEESKVSTNRLVDNLNMAWDVNVNNTYGESLLQNHPKEAFGHLTRNSRTRYCVRYGSADARSARFESMLPDGSRYEETRDVTQRSNRIVEQIVQFHRDRKTALPNILNKVKILLVYWDSKRGVGHDAEVDVLAPDFPERRPHTRCFIYLDPALYANYKIENVTGYSHETRSTIKLLMDGNDDRQKSITLHNIAVRLENQFEKKWMSGVPGRPEPLCELVQERKVVSRRSRSRYPTAEPSASPTLMKPPISPRQPTPLPEALMKPSVSPRPLTPLQETRHEHAPTGAKPGMSLKQRFHNEFLELFELPENVTYADLTEQQQLLYPAQFTKWKAANA</sequence>
<feature type="compositionally biased region" description="Polar residues" evidence="1">
    <location>
        <begin position="8"/>
        <end position="17"/>
    </location>
</feature>
<feature type="compositionally biased region" description="Basic and acidic residues" evidence="1">
    <location>
        <begin position="160"/>
        <end position="169"/>
    </location>
</feature>
<reference evidence="3" key="1">
    <citation type="journal article" date="2022" name="Microb. Genom.">
        <title>A global pangenome for the wheat fungal pathogen Pyrenophora tritici-repentis and prediction of effector protein structural homology.</title>
        <authorList>
            <person name="Moolhuijzen P.M."/>
            <person name="See P.T."/>
            <person name="Shi G."/>
            <person name="Powell H.R."/>
            <person name="Cockram J."/>
            <person name="Jorgensen L.N."/>
            <person name="Benslimane H."/>
            <person name="Strelkov S.E."/>
            <person name="Turner J."/>
            <person name="Liu Z."/>
            <person name="Moffat C.S."/>
        </authorList>
    </citation>
    <scope>NUCLEOTIDE SEQUENCE [LARGE SCALE GENOMIC DNA]</scope>
</reference>
<feature type="region of interest" description="Disordered" evidence="1">
    <location>
        <begin position="1"/>
        <end position="54"/>
    </location>
</feature>
<proteinExistence type="predicted"/>
<gene>
    <name evidence="2" type="ORF">Ptr86124_013182</name>
</gene>
<evidence type="ECO:0000313" key="3">
    <source>
        <dbReference type="Proteomes" id="UP000249757"/>
    </source>
</evidence>
<feature type="region of interest" description="Disordered" evidence="1">
    <location>
        <begin position="78"/>
        <end position="97"/>
    </location>
</feature>
<feature type="region of interest" description="Disordered" evidence="1">
    <location>
        <begin position="134"/>
        <end position="171"/>
    </location>
</feature>
<accession>A0A2W1D647</accession>
<dbReference type="OMA" id="ANDHKSH"/>